<sequence length="978" mass="108263">MRKTWRGLMVILLILNLSLGSASLALAQDDGSTPYNLYTGDPYTKDPRELITQEYFGNEWVNTIPSKGKVPSPYDYFGYLPGSPLRLTPYTEMYEYYSALARSSNSVAMINIGESSGGLPMYIVAISSPDTIARLDQYQQNLNKLADPRLLGFPANEKAADAAAEKMIAKASEVKPIYWIWGKIHSTEVGAGEMLMEFAHRLAVDDRDMFKKIRDNLIVFITDPNPDGTEMVNTWVNRYDKEYGGSSSPPFYNNYTQHDNNRDTHTNSQPEQLNLVKAYNEWPAQVVLDIHQSMFLLFTFSGMEPTLPGIDPLTQTEWQWLAARELNQAQQFNMPGVWEYKYVNMYYPMYQLQMAHLRNGTGKFYEVFGSASSSTKTSAVSSGNRTWYWYSPKPYDKEKIIWSLRNNVNYSQTAALTTALEIANNRETILKNYWVKAKNAVSAPGRTEIGSTGNITYPYGYVIPAVQKDMPDTVLMIQNLLDNGLEIGKANTGFQVEGKSYPAGSYILKMNQPFSRLAFALFERFAWPTGSPPPYDATAWQYDLMRDVKVDRIDDPDILSINAPLITDVALTGTTSGEISAGYYVIDHNSINNIVTLAFALAENNFNLFIAKEADNGVIDAGDLVIPAEQEGVYELLTDLVEELGLTMHSVSDEVAVELHKFNAPRVAMFHAWNGVQTGGWSRFTFEQYGVPYTIIQNADVLAGNLKGKYDVIFLPDLAYRSFVNGVSGNIPRVVDYGPVQTENRLGGLGTAGIAALKAFVDAGGMLICNNQSSGLPIQYNFIEGVSTVSGFNAPGPILNIKPDLSHPIAYGAEETMYFYSAGGSPVFNAPEETVVASFPAASNDVFVTGFLEGANIIAGKAAIVDAPAKDGTGRVILFGTDITYRWQAFGSYFYLWNAILNWDDLTTDGIAPNALKETGPVLEEPAEGDLEDEALEQEEPAEGELEQEEEIGEIEEPGESGEVEELEEITDDIEVVS</sequence>
<accession>A0A485LV81</accession>
<protein>
    <recommendedName>
        <fullName evidence="2">Peptidase M14 domain-containing protein</fullName>
    </recommendedName>
</protein>
<proteinExistence type="predicted"/>
<feature type="region of interest" description="Disordered" evidence="1">
    <location>
        <begin position="923"/>
        <end position="978"/>
    </location>
</feature>
<dbReference type="SUPFAM" id="SSF53187">
    <property type="entry name" value="Zn-dependent exopeptidases"/>
    <property type="match status" value="1"/>
</dbReference>
<feature type="compositionally biased region" description="Acidic residues" evidence="1">
    <location>
        <begin position="925"/>
        <end position="978"/>
    </location>
</feature>
<evidence type="ECO:0000259" key="2">
    <source>
        <dbReference type="Pfam" id="PF00246"/>
    </source>
</evidence>
<feature type="domain" description="Peptidase M14" evidence="2">
    <location>
        <begin position="93"/>
        <end position="331"/>
    </location>
</feature>
<dbReference type="GO" id="GO:0008270">
    <property type="term" value="F:zinc ion binding"/>
    <property type="evidence" value="ECO:0007669"/>
    <property type="project" value="InterPro"/>
</dbReference>
<dbReference type="Gene3D" id="3.40.630.10">
    <property type="entry name" value="Zn peptidases"/>
    <property type="match status" value="1"/>
</dbReference>
<dbReference type="GO" id="GO:0004181">
    <property type="term" value="F:metallocarboxypeptidase activity"/>
    <property type="evidence" value="ECO:0007669"/>
    <property type="project" value="InterPro"/>
</dbReference>
<dbReference type="EMBL" id="CAADRN010000057">
    <property type="protein sequence ID" value="VFU12014.1"/>
    <property type="molecule type" value="Genomic_DNA"/>
</dbReference>
<dbReference type="InterPro" id="IPR029062">
    <property type="entry name" value="Class_I_gatase-like"/>
</dbReference>
<name>A0A485LV81_9ZZZZ</name>
<dbReference type="AlphaFoldDB" id="A0A485LV81"/>
<dbReference type="Pfam" id="PF00246">
    <property type="entry name" value="Peptidase_M14"/>
    <property type="match status" value="1"/>
</dbReference>
<organism evidence="3">
    <name type="scientific">anaerobic digester metagenome</name>
    <dbReference type="NCBI Taxonomy" id="1263854"/>
    <lineage>
        <taxon>unclassified sequences</taxon>
        <taxon>metagenomes</taxon>
        <taxon>ecological metagenomes</taxon>
    </lineage>
</organism>
<evidence type="ECO:0000256" key="1">
    <source>
        <dbReference type="SAM" id="MobiDB-lite"/>
    </source>
</evidence>
<dbReference type="SUPFAM" id="SSF52317">
    <property type="entry name" value="Class I glutamine amidotransferase-like"/>
    <property type="match status" value="1"/>
</dbReference>
<gene>
    <name evidence="3" type="ORF">SCFA_150002</name>
</gene>
<evidence type="ECO:0000313" key="3">
    <source>
        <dbReference type="EMBL" id="VFU12014.1"/>
    </source>
</evidence>
<dbReference type="GO" id="GO:0006508">
    <property type="term" value="P:proteolysis"/>
    <property type="evidence" value="ECO:0007669"/>
    <property type="project" value="InterPro"/>
</dbReference>
<dbReference type="InterPro" id="IPR000834">
    <property type="entry name" value="Peptidase_M14"/>
</dbReference>
<reference evidence="3" key="1">
    <citation type="submission" date="2019-03" db="EMBL/GenBank/DDBJ databases">
        <authorList>
            <person name="Hao L."/>
        </authorList>
    </citation>
    <scope>NUCLEOTIDE SEQUENCE</scope>
</reference>